<protein>
    <submittedName>
        <fullName evidence="3">P-loop NTPase fold protein</fullName>
    </submittedName>
</protein>
<feature type="domain" description="KAP NTPase" evidence="2">
    <location>
        <begin position="19"/>
        <end position="395"/>
    </location>
</feature>
<name>A0AAU6Q8U7_9DEIO</name>
<dbReference type="AlphaFoldDB" id="A0AAU6Q8U7"/>
<geneLocation type="plasmid" evidence="3">
    <name>p1</name>
</geneLocation>
<accession>A0AAU6Q8U7</accession>
<feature type="compositionally biased region" description="Basic and acidic residues" evidence="1">
    <location>
        <begin position="170"/>
        <end position="183"/>
    </location>
</feature>
<dbReference type="InterPro" id="IPR027417">
    <property type="entry name" value="P-loop_NTPase"/>
</dbReference>
<dbReference type="PANTHER" id="PTHR22674:SF6">
    <property type="entry name" value="NTPASE KAP FAMILY P-LOOP DOMAIN-CONTAINING PROTEIN 1"/>
    <property type="match status" value="1"/>
</dbReference>
<evidence type="ECO:0000313" key="3">
    <source>
        <dbReference type="EMBL" id="WYF46677.1"/>
    </source>
</evidence>
<dbReference type="EMBL" id="CP149784">
    <property type="protein sequence ID" value="WYF46677.1"/>
    <property type="molecule type" value="Genomic_DNA"/>
</dbReference>
<sequence>MWPDNETDRDLLGFQVHADLLRAVVLDPTMLPTTIGVFGDWGGGKTSVLKMLEQSLEVEKCQDAAQKEELEHVACLYINGWLFEGYDDAKSALITSILEQLKEHKRFGPIVKDRVGELLASVDLMRLAKWSLRELAVPVATGALTGGAALLPLLVETVLKAGGKVAEKAISEESEGKKEKKSDGQSNDINSNVRTFREKFRTLLKDSDIRTLVVIIDDLDRCAPKRILENLEAIKLFLNVDGTAFVIGADPRIVRYAVTQEYGEAQKQVDSEGTSTGTDLSTDYLEKVIQIPYYLPKLSPGEVEAYMSLLFCIRCTPDPWSDLKEAYIKHLRTDRYSPFGKAAIEAVMKDHAQWEDLETQLLFANGVAPILTEGLKGNPRQIKRFLNALMLRQRLGQVAGLQLQPDTLAKLMVLEYVRPSQFNELGNIQSIENGKPAKLREMEELMQADQAANLPSEWKTPTLQRWLRTPPLLADVDLRDYFWVARDRLESMLNNATLIPPVIRQALQGLLDELEGTRQMAMAQVLFFTPDQKLRLLEELVGQIRRRPGQSNLYLALRDLVKNDVDSAMDALEEVATTVEPQSMPPSFGTYLLDLQSSKPDPRINEVISNLKKGMTSIAAALEGD</sequence>
<proteinExistence type="predicted"/>
<evidence type="ECO:0000256" key="1">
    <source>
        <dbReference type="SAM" id="MobiDB-lite"/>
    </source>
</evidence>
<dbReference type="Gene3D" id="3.40.50.300">
    <property type="entry name" value="P-loop containing nucleotide triphosphate hydrolases"/>
    <property type="match status" value="1"/>
</dbReference>
<feature type="region of interest" description="Disordered" evidence="1">
    <location>
        <begin position="170"/>
        <end position="190"/>
    </location>
</feature>
<dbReference type="InterPro" id="IPR011646">
    <property type="entry name" value="KAP_P-loop"/>
</dbReference>
<keyword evidence="3" id="KW-0614">Plasmid</keyword>
<dbReference type="PANTHER" id="PTHR22674">
    <property type="entry name" value="NTPASE, KAP FAMILY P-LOOP DOMAIN-CONTAINING 1"/>
    <property type="match status" value="1"/>
</dbReference>
<dbReference type="InterPro" id="IPR052754">
    <property type="entry name" value="NTPase_KAP_P-loop"/>
</dbReference>
<organism evidence="3">
    <name type="scientific">Deinococcus sp. VB142</name>
    <dbReference type="NCBI Taxonomy" id="3112952"/>
    <lineage>
        <taxon>Bacteria</taxon>
        <taxon>Thermotogati</taxon>
        <taxon>Deinococcota</taxon>
        <taxon>Deinococci</taxon>
        <taxon>Deinococcales</taxon>
        <taxon>Deinococcaceae</taxon>
        <taxon>Deinococcus</taxon>
    </lineage>
</organism>
<dbReference type="Pfam" id="PF07693">
    <property type="entry name" value="KAP_NTPase"/>
    <property type="match status" value="1"/>
</dbReference>
<dbReference type="SUPFAM" id="SSF52540">
    <property type="entry name" value="P-loop containing nucleoside triphosphate hydrolases"/>
    <property type="match status" value="1"/>
</dbReference>
<gene>
    <name evidence="3" type="ORF">WDJ50_17705</name>
</gene>
<evidence type="ECO:0000259" key="2">
    <source>
        <dbReference type="Pfam" id="PF07693"/>
    </source>
</evidence>
<reference evidence="3" key="1">
    <citation type="submission" date="2024-03" db="EMBL/GenBank/DDBJ databases">
        <title>Deinococcus weizhi sp. nov., isolated from human skin.</title>
        <authorList>
            <person name="Wei Z."/>
            <person name="Tian F."/>
            <person name="Yang C."/>
            <person name="Xin L.T."/>
            <person name="Wen Z.J."/>
            <person name="Lan K.C."/>
            <person name="Yu L."/>
            <person name="Zhe W."/>
            <person name="Dan F.D."/>
            <person name="Jun W."/>
            <person name="Rui Z."/>
            <person name="Yong X.J."/>
            <person name="Ting Y."/>
            <person name="Wei X."/>
            <person name="Xu Z.G."/>
            <person name="Xin Z."/>
            <person name="Dong F.G."/>
            <person name="Ni X.M."/>
            <person name="Zheng M.G."/>
            <person name="Chun Y."/>
            <person name="Qian W.X."/>
        </authorList>
    </citation>
    <scope>NUCLEOTIDE SEQUENCE</scope>
    <source>
        <strain evidence="3">VB142</strain>
        <plasmid evidence="3">p1</plasmid>
    </source>
</reference>
<dbReference type="RefSeq" id="WP_339098162.1">
    <property type="nucleotide sequence ID" value="NZ_CP149784.1"/>
</dbReference>